<dbReference type="RefSeq" id="WP_062941254.1">
    <property type="nucleotide sequence ID" value="NZ_CP171844.1"/>
</dbReference>
<reference evidence="2" key="1">
    <citation type="submission" date="2016-03" db="EMBL/GenBank/DDBJ databases">
        <title>Microsymbionts genomes from the relict species Vavilovia formosa.</title>
        <authorList>
            <person name="Chirak E."/>
            <person name="Kimeklis A."/>
            <person name="Kopat V."/>
            <person name="Andronov E."/>
        </authorList>
    </citation>
    <scope>NUCLEOTIDE SEQUENCE [LARGE SCALE GENOMIC DNA]</scope>
    <source>
        <strain evidence="2">Vaf12</strain>
    </source>
</reference>
<sequence>MRNRIMRAARLLLCAAAAHIPVSASAAGWDIGKASSNFELVALSDAELSGRSIGAIHMGNVELTSGRIVAADPLAQPDRPALARTVAPGEYPVTLYQAFGRIAAASMRFAEGKPDRWELAVLPGQDPATLKDGEIFGYPVDAGLGCYMDADTLDLIGEREAQVQAQKPDSDVNYYDDVLASDLDANKGIYALHRPVAGRRGNVAVFWSGWGDGFYPVFWGLDRDGRALVLLTDFSVVENADGRKEPKLQ</sequence>
<name>A0A154IN81_RHILE</name>
<organism evidence="2">
    <name type="scientific">Rhizobium leguminosarum</name>
    <dbReference type="NCBI Taxonomy" id="384"/>
    <lineage>
        <taxon>Bacteria</taxon>
        <taxon>Pseudomonadati</taxon>
        <taxon>Pseudomonadota</taxon>
        <taxon>Alphaproteobacteria</taxon>
        <taxon>Hyphomicrobiales</taxon>
        <taxon>Rhizobiaceae</taxon>
        <taxon>Rhizobium/Agrobacterium group</taxon>
        <taxon>Rhizobium</taxon>
    </lineage>
</organism>
<feature type="chain" id="PRO_5007596312" description="DUF4241 domain-containing protein" evidence="1">
    <location>
        <begin position="27"/>
        <end position="249"/>
    </location>
</feature>
<keyword evidence="1" id="KW-0732">Signal</keyword>
<feature type="signal peptide" evidence="1">
    <location>
        <begin position="1"/>
        <end position="26"/>
    </location>
</feature>
<protein>
    <recommendedName>
        <fullName evidence="3">DUF4241 domain-containing protein</fullName>
    </recommendedName>
</protein>
<gene>
    <name evidence="2" type="ORF">A4A59_01550</name>
</gene>
<dbReference type="EMBL" id="LVYU01000079">
    <property type="protein sequence ID" value="KZB01588.1"/>
    <property type="molecule type" value="Genomic_DNA"/>
</dbReference>
<evidence type="ECO:0008006" key="3">
    <source>
        <dbReference type="Google" id="ProtNLM"/>
    </source>
</evidence>
<accession>A0A154IN81</accession>
<dbReference type="InterPro" id="IPR025335">
    <property type="entry name" value="DUF4241"/>
</dbReference>
<comment type="caution">
    <text evidence="2">The sequence shown here is derived from an EMBL/GenBank/DDBJ whole genome shotgun (WGS) entry which is preliminary data.</text>
</comment>
<dbReference type="AlphaFoldDB" id="A0A154IN81"/>
<dbReference type="Pfam" id="PF14025">
    <property type="entry name" value="DUF4241"/>
    <property type="match status" value="1"/>
</dbReference>
<evidence type="ECO:0000313" key="2">
    <source>
        <dbReference type="EMBL" id="KZB01588.1"/>
    </source>
</evidence>
<evidence type="ECO:0000256" key="1">
    <source>
        <dbReference type="SAM" id="SignalP"/>
    </source>
</evidence>
<proteinExistence type="predicted"/>